<dbReference type="Proteomes" id="UP000288215">
    <property type="component" value="Unassembled WGS sequence"/>
</dbReference>
<evidence type="ECO:0000256" key="1">
    <source>
        <dbReference type="SAM" id="Phobius"/>
    </source>
</evidence>
<sequence>MKILAAIEAFAGVSYILYLVRFQAFDPFVALPLAMAAISFGIAYGLYKIKRPAWFLSMGFSLFGLIFGSAGVLIVGLTLESALVDLPKLILDLITILLLLSKDVRKAFRV</sequence>
<keyword evidence="1" id="KW-0812">Transmembrane</keyword>
<evidence type="ECO:0000313" key="3">
    <source>
        <dbReference type="Proteomes" id="UP000288215"/>
    </source>
</evidence>
<accession>A0A444L606</accession>
<name>A0A444L606_METS7</name>
<gene>
    <name evidence="2" type="ORF">Metus_0989</name>
</gene>
<dbReference type="EMBL" id="RXGA01000003">
    <property type="protein sequence ID" value="RWX73015.1"/>
    <property type="molecule type" value="Genomic_DNA"/>
</dbReference>
<feature type="transmembrane region" description="Helical" evidence="1">
    <location>
        <begin position="28"/>
        <end position="47"/>
    </location>
</feature>
<keyword evidence="1" id="KW-0472">Membrane</keyword>
<dbReference type="AlphaFoldDB" id="A0A444L606"/>
<organism evidence="2 3">
    <name type="scientific">Methanosuratincola subterraneus</name>
    <dbReference type="NCBI Taxonomy" id="2593994"/>
    <lineage>
        <taxon>Archaea</taxon>
        <taxon>Thermoproteota</taxon>
        <taxon>Methanosuratincolia</taxon>
        <taxon>Candidatus Methanomethylicales</taxon>
        <taxon>Candidatus Methanomethylicaceae</taxon>
        <taxon>Candidatus Methanosuratincola (ex Vanwonterghem et al. 2016)</taxon>
    </lineage>
</organism>
<feature type="transmembrane region" description="Helical" evidence="1">
    <location>
        <begin position="82"/>
        <end position="100"/>
    </location>
</feature>
<reference evidence="2 3" key="1">
    <citation type="submission" date="2018-12" db="EMBL/GenBank/DDBJ databases">
        <title>The complete genome of the methanogenic archaea of the candidate phylum Verstraetearchaeota, obtained from the metagenome of underground thermal water.</title>
        <authorList>
            <person name="Kadnikov V.V."/>
            <person name="Mardanov A.V."/>
            <person name="Beletsky A.V."/>
            <person name="Karnachuk O.V."/>
            <person name="Ravin N.V."/>
        </authorList>
    </citation>
    <scope>NUCLEOTIDE SEQUENCE [LARGE SCALE GENOMIC DNA]</scope>
    <source>
        <strain evidence="2">Ch88</strain>
    </source>
</reference>
<feature type="transmembrane region" description="Helical" evidence="1">
    <location>
        <begin position="54"/>
        <end position="76"/>
    </location>
</feature>
<keyword evidence="1" id="KW-1133">Transmembrane helix</keyword>
<comment type="caution">
    <text evidence="2">The sequence shown here is derived from an EMBL/GenBank/DDBJ whole genome shotgun (WGS) entry which is preliminary data.</text>
</comment>
<evidence type="ECO:0000313" key="2">
    <source>
        <dbReference type="EMBL" id="RWX73015.1"/>
    </source>
</evidence>
<protein>
    <submittedName>
        <fullName evidence="2">Uncharacterized protein</fullName>
    </submittedName>
</protein>
<proteinExistence type="predicted"/>